<comment type="caution">
    <text evidence="1">The sequence shown here is derived from an EMBL/GenBank/DDBJ whole genome shotgun (WGS) entry which is preliminary data.</text>
</comment>
<dbReference type="OrthoDB" id="2705520at2"/>
<dbReference type="InterPro" id="IPR021477">
    <property type="entry name" value="TVIIS_effector_SACOL2603_fam"/>
</dbReference>
<protein>
    <submittedName>
        <fullName evidence="1">TIGR04197 family type VII secretion effector</fullName>
    </submittedName>
</protein>
<name>A0A556PKR0_9BACI</name>
<evidence type="ECO:0000313" key="2">
    <source>
        <dbReference type="Proteomes" id="UP000316425"/>
    </source>
</evidence>
<sequence length="100" mass="11384">MNKEVGIHSDQFQSLTSSLRASVSGIDGIRTNRSFHQTNSKPFTNDLENIVRAIELIQRYQELMHSDVDVLMKTGEEIKEQDRKLSEINGIAMDGPRPIR</sequence>
<dbReference type="AlphaFoldDB" id="A0A556PKR0"/>
<reference evidence="1 2" key="1">
    <citation type="submission" date="2019-07" db="EMBL/GenBank/DDBJ databases">
        <title>Allobacillus sp. nov. SKP isolated from shrimp paste of Euphausiacea.</title>
        <authorList>
            <person name="Kanchanasin P."/>
            <person name="Tanasupawat S."/>
            <person name="Shi W."/>
            <person name="Wu L."/>
            <person name="Ma J."/>
        </authorList>
    </citation>
    <scope>NUCLEOTIDE SEQUENCE [LARGE SCALE GENOMIC DNA]</scope>
    <source>
        <strain evidence="1 2">SKP4-8</strain>
    </source>
</reference>
<dbReference type="NCBIfam" id="TIGR04197">
    <property type="entry name" value="T7SS_SACOL2603"/>
    <property type="match status" value="1"/>
</dbReference>
<dbReference type="RefSeq" id="WP_144088902.1">
    <property type="nucleotide sequence ID" value="NZ_VMHE01000013.1"/>
</dbReference>
<gene>
    <name evidence="1" type="ORF">FPQ13_08440</name>
</gene>
<organism evidence="1 2">
    <name type="scientific">Allobacillus salarius</name>
    <dbReference type="NCBI Taxonomy" id="1955272"/>
    <lineage>
        <taxon>Bacteria</taxon>
        <taxon>Bacillati</taxon>
        <taxon>Bacillota</taxon>
        <taxon>Bacilli</taxon>
        <taxon>Bacillales</taxon>
        <taxon>Bacillaceae</taxon>
        <taxon>Allobacillus</taxon>
    </lineage>
</organism>
<accession>A0A556PKR0</accession>
<evidence type="ECO:0000313" key="1">
    <source>
        <dbReference type="EMBL" id="TSJ64967.1"/>
    </source>
</evidence>
<proteinExistence type="predicted"/>
<dbReference type="EMBL" id="VMHE01000013">
    <property type="protein sequence ID" value="TSJ64967.1"/>
    <property type="molecule type" value="Genomic_DNA"/>
</dbReference>
<keyword evidence="2" id="KW-1185">Reference proteome</keyword>
<dbReference type="Proteomes" id="UP000316425">
    <property type="component" value="Unassembled WGS sequence"/>
</dbReference>